<dbReference type="SMART" id="SM00052">
    <property type="entry name" value="EAL"/>
    <property type="match status" value="1"/>
</dbReference>
<dbReference type="InterPro" id="IPR029787">
    <property type="entry name" value="Nucleotide_cyclase"/>
</dbReference>
<dbReference type="InterPro" id="IPR000160">
    <property type="entry name" value="GGDEF_dom"/>
</dbReference>
<dbReference type="GO" id="GO:0016020">
    <property type="term" value="C:membrane"/>
    <property type="evidence" value="ECO:0007669"/>
    <property type="project" value="UniProtKB-UniRule"/>
</dbReference>
<keyword evidence="1" id="KW-0812">Transmembrane</keyword>
<dbReference type="Pfam" id="PF00990">
    <property type="entry name" value="GGDEF"/>
    <property type="match status" value="1"/>
</dbReference>
<dbReference type="Pfam" id="PF00563">
    <property type="entry name" value="EAL"/>
    <property type="match status" value="1"/>
</dbReference>
<evidence type="ECO:0000259" key="3">
    <source>
        <dbReference type="PROSITE" id="PS50887"/>
    </source>
</evidence>
<dbReference type="Pfam" id="PF03707">
    <property type="entry name" value="MHYT"/>
    <property type="match status" value="3"/>
</dbReference>
<dbReference type="SMART" id="SM00267">
    <property type="entry name" value="GGDEF"/>
    <property type="match status" value="1"/>
</dbReference>
<sequence length="476" mass="50722">MLASSYNDLLVLSSLLVAILASYTALDMAGRVSTAQERAVHWWLAGGAFAMGTGIWSMHFIGMLAFDLPIQLGYDPAITLLSLLIAVLASALVLWLVSQKTLPFARLILGATITGLGISGMHYTGMAAMRMNPAIQYIPALLILSVLIAIIASGAALWIAHHLRQHSPRVRLLRVAAATVMGGAIVSMHYTGMAAAEFPIGSICGAVREGFSNGWLSLIIIVITLAVLAIALITSVLDLRLEAQTSTLSSSLTTANQKLTYLALHDNLTKLPNRVLLDDRLNQAIQNASRENGCFALMFIDLDGFKAVNDAYGHHIGDRLLFEVARRIEENIRVPDTIARVGGDEFVLLARVGEPADAATVADKLLTGIREPFQVAGHELRVSGSIGIAIYPGDGERATREDAAIVSAIVALGHTLNMSVVAEGVETAVQQEFLAGLGCDSMQGYLLGRPMPADLIDIMMQKIKALAEPASIPACV</sequence>
<evidence type="ECO:0000259" key="4">
    <source>
        <dbReference type="PROSITE" id="PS50924"/>
    </source>
</evidence>
<dbReference type="EMBL" id="PDNW01000010">
    <property type="protein sequence ID" value="PLC49526.1"/>
    <property type="molecule type" value="Genomic_DNA"/>
</dbReference>
<dbReference type="InterPro" id="IPR001633">
    <property type="entry name" value="EAL_dom"/>
</dbReference>
<feature type="transmembrane region" description="Helical" evidence="1">
    <location>
        <begin position="172"/>
        <end position="195"/>
    </location>
</feature>
<evidence type="ECO:0000313" key="5">
    <source>
        <dbReference type="EMBL" id="PLC49526.1"/>
    </source>
</evidence>
<feature type="transmembrane region" description="Helical" evidence="1">
    <location>
        <begin position="215"/>
        <end position="237"/>
    </location>
</feature>
<dbReference type="Proteomes" id="UP000234190">
    <property type="component" value="Unassembled WGS sequence"/>
</dbReference>
<evidence type="ECO:0000259" key="2">
    <source>
        <dbReference type="PROSITE" id="PS50883"/>
    </source>
</evidence>
<dbReference type="InterPro" id="IPR005330">
    <property type="entry name" value="MHYT_dom"/>
</dbReference>
<dbReference type="Gene3D" id="3.30.70.270">
    <property type="match status" value="1"/>
</dbReference>
<keyword evidence="1" id="KW-0472">Membrane</keyword>
<dbReference type="PROSITE" id="PS50887">
    <property type="entry name" value="GGDEF"/>
    <property type="match status" value="1"/>
</dbReference>
<dbReference type="NCBIfam" id="TIGR00254">
    <property type="entry name" value="GGDEF"/>
    <property type="match status" value="1"/>
</dbReference>
<accession>A0A2N4U3D7</accession>
<reference evidence="5 6" key="1">
    <citation type="submission" date="2017-10" db="EMBL/GenBank/DDBJ databases">
        <title>Two draft genome sequences of Pusillimonas sp. strains isolated from a nitrate- and radionuclide-contaminated groundwater in Russia.</title>
        <authorList>
            <person name="Grouzdev D.S."/>
            <person name="Tourova T.P."/>
            <person name="Goeva M.A."/>
            <person name="Babich T.L."/>
            <person name="Sokolova D.S."/>
            <person name="Abdullin R."/>
            <person name="Poltaraus A.B."/>
            <person name="Toshchakov S.V."/>
            <person name="Nazina T.N."/>
        </authorList>
    </citation>
    <scope>NUCLEOTIDE SEQUENCE [LARGE SCALE GENOMIC DNA]</scope>
    <source>
        <strain evidence="5 6">JR1/69-3-13</strain>
    </source>
</reference>
<feature type="transmembrane region" description="Helical" evidence="1">
    <location>
        <begin position="78"/>
        <end position="97"/>
    </location>
</feature>
<evidence type="ECO:0008006" key="7">
    <source>
        <dbReference type="Google" id="ProtNLM"/>
    </source>
</evidence>
<feature type="transmembrane region" description="Helical" evidence="1">
    <location>
        <begin position="104"/>
        <end position="125"/>
    </location>
</feature>
<dbReference type="CDD" id="cd01949">
    <property type="entry name" value="GGDEF"/>
    <property type="match status" value="1"/>
</dbReference>
<feature type="transmembrane region" description="Helical" evidence="1">
    <location>
        <begin position="137"/>
        <end position="160"/>
    </location>
</feature>
<dbReference type="InterPro" id="IPR043128">
    <property type="entry name" value="Rev_trsase/Diguanyl_cyclase"/>
</dbReference>
<proteinExistence type="predicted"/>
<feature type="domain" description="MHYT" evidence="4">
    <location>
        <begin position="6"/>
        <end position="199"/>
    </location>
</feature>
<dbReference type="OrthoDB" id="9813903at2"/>
<dbReference type="PROSITE" id="PS50883">
    <property type="entry name" value="EAL"/>
    <property type="match status" value="1"/>
</dbReference>
<feature type="transmembrane region" description="Helical" evidence="1">
    <location>
        <begin position="12"/>
        <end position="30"/>
    </location>
</feature>
<dbReference type="InterPro" id="IPR035919">
    <property type="entry name" value="EAL_sf"/>
</dbReference>
<dbReference type="RefSeq" id="WP_102074399.1">
    <property type="nucleotide sequence ID" value="NZ_PDNW01000010.1"/>
</dbReference>
<dbReference type="PANTHER" id="PTHR44757">
    <property type="entry name" value="DIGUANYLATE CYCLASE DGCP"/>
    <property type="match status" value="1"/>
</dbReference>
<feature type="domain" description="EAL" evidence="2">
    <location>
        <begin position="200"/>
        <end position="464"/>
    </location>
</feature>
<evidence type="ECO:0000313" key="6">
    <source>
        <dbReference type="Proteomes" id="UP000234190"/>
    </source>
</evidence>
<name>A0A2N4U3D7_9BURK</name>
<dbReference type="CDD" id="cd01948">
    <property type="entry name" value="EAL"/>
    <property type="match status" value="1"/>
</dbReference>
<keyword evidence="6" id="KW-1185">Reference proteome</keyword>
<comment type="caution">
    <text evidence="5">The sequence shown here is derived from an EMBL/GenBank/DDBJ whole genome shotgun (WGS) entry which is preliminary data.</text>
</comment>
<feature type="domain" description="GGDEF" evidence="3">
    <location>
        <begin position="293"/>
        <end position="424"/>
    </location>
</feature>
<keyword evidence="1" id="KW-1133">Transmembrane helix</keyword>
<dbReference type="InterPro" id="IPR052155">
    <property type="entry name" value="Biofilm_reg_signaling"/>
</dbReference>
<evidence type="ECO:0000256" key="1">
    <source>
        <dbReference type="PROSITE-ProRule" id="PRU00244"/>
    </source>
</evidence>
<protein>
    <recommendedName>
        <fullName evidence="7">Diguanylate cyclase/phosphodiesterase</fullName>
    </recommendedName>
</protein>
<dbReference type="AlphaFoldDB" id="A0A2N4U3D7"/>
<organism evidence="5 6">
    <name type="scientific">Pollutimonas subterranea</name>
    <dbReference type="NCBI Taxonomy" id="2045210"/>
    <lineage>
        <taxon>Bacteria</taxon>
        <taxon>Pseudomonadati</taxon>
        <taxon>Pseudomonadota</taxon>
        <taxon>Betaproteobacteria</taxon>
        <taxon>Burkholderiales</taxon>
        <taxon>Alcaligenaceae</taxon>
        <taxon>Pollutimonas</taxon>
    </lineage>
</organism>
<feature type="transmembrane region" description="Helical" evidence="1">
    <location>
        <begin position="42"/>
        <end position="66"/>
    </location>
</feature>
<dbReference type="PANTHER" id="PTHR44757:SF2">
    <property type="entry name" value="BIOFILM ARCHITECTURE MAINTENANCE PROTEIN MBAA"/>
    <property type="match status" value="1"/>
</dbReference>
<dbReference type="SUPFAM" id="SSF55073">
    <property type="entry name" value="Nucleotide cyclase"/>
    <property type="match status" value="1"/>
</dbReference>
<dbReference type="SUPFAM" id="SSF141868">
    <property type="entry name" value="EAL domain-like"/>
    <property type="match status" value="1"/>
</dbReference>
<dbReference type="PROSITE" id="PS50924">
    <property type="entry name" value="MHYT"/>
    <property type="match status" value="1"/>
</dbReference>
<gene>
    <name evidence="5" type="ORF">CR159_13070</name>
</gene>